<organism evidence="1 2">
    <name type="scientific">Mycolicibacterium smegmatis (strain ATCC 700084 / mc(2)155)</name>
    <name type="common">Mycobacterium smegmatis</name>
    <dbReference type="NCBI Taxonomy" id="246196"/>
    <lineage>
        <taxon>Bacteria</taxon>
        <taxon>Bacillati</taxon>
        <taxon>Actinomycetota</taxon>
        <taxon>Actinomycetes</taxon>
        <taxon>Mycobacteriales</taxon>
        <taxon>Mycobacteriaceae</taxon>
        <taxon>Mycolicibacterium</taxon>
    </lineage>
</organism>
<name>A0QYM9_MYCS2</name>
<evidence type="ECO:0000313" key="2">
    <source>
        <dbReference type="Proteomes" id="UP000000757"/>
    </source>
</evidence>
<dbReference type="KEGG" id="msm:MSMEG_3716"/>
<dbReference type="PaxDb" id="246196-MSMEI_3628"/>
<evidence type="ECO:0000313" key="1">
    <source>
        <dbReference type="EMBL" id="ABK70829.1"/>
    </source>
</evidence>
<dbReference type="PATRIC" id="fig|246196.56.peg.3720"/>
<dbReference type="Proteomes" id="UP000000757">
    <property type="component" value="Chromosome"/>
</dbReference>
<dbReference type="AlphaFoldDB" id="A0QYM9"/>
<proteinExistence type="predicted"/>
<sequence>MPDSLAEDVPTAQSVRAGTAAILNSPTSHPFVM</sequence>
<dbReference type="EMBL" id="CP000480">
    <property type="protein sequence ID" value="ABK70829.1"/>
    <property type="molecule type" value="Genomic_DNA"/>
</dbReference>
<dbReference type="KEGG" id="msb:LJ00_18465"/>
<protein>
    <submittedName>
        <fullName evidence="1">Uncharacterized protein</fullName>
    </submittedName>
</protein>
<reference evidence="1 2" key="1">
    <citation type="submission" date="2006-10" db="EMBL/GenBank/DDBJ databases">
        <authorList>
            <person name="Fleischmann R.D."/>
            <person name="Dodson R.J."/>
            <person name="Haft D.H."/>
            <person name="Merkel J.S."/>
            <person name="Nelson W.C."/>
            <person name="Fraser C.M."/>
        </authorList>
    </citation>
    <scope>NUCLEOTIDE SEQUENCE [LARGE SCALE GENOMIC DNA]</scope>
    <source>
        <strain evidence="2">ATCC 700084 / mc(2)155</strain>
    </source>
</reference>
<accession>A0QYM9</accession>
<keyword evidence="2" id="KW-1185">Reference proteome</keyword>
<gene>
    <name evidence="1" type="ordered locus">MSMEG_3716</name>
</gene>